<dbReference type="EMBL" id="JAGXTP010000001">
    <property type="protein sequence ID" value="MBS3848478.1"/>
    <property type="molecule type" value="Genomic_DNA"/>
</dbReference>
<dbReference type="AlphaFoldDB" id="A0A942E5B5"/>
<name>A0A942E5B5_9HYPH</name>
<organism evidence="1 2">
    <name type="scientific">Devosia litorisediminis</name>
    <dbReference type="NCBI Taxonomy" id="2829817"/>
    <lineage>
        <taxon>Bacteria</taxon>
        <taxon>Pseudomonadati</taxon>
        <taxon>Pseudomonadota</taxon>
        <taxon>Alphaproteobacteria</taxon>
        <taxon>Hyphomicrobiales</taxon>
        <taxon>Devosiaceae</taxon>
        <taxon>Devosia</taxon>
    </lineage>
</organism>
<dbReference type="Proteomes" id="UP000678281">
    <property type="component" value="Unassembled WGS sequence"/>
</dbReference>
<reference evidence="1" key="1">
    <citation type="submission" date="2021-04" db="EMBL/GenBank/DDBJ databases">
        <title>Devosia litorisediminis sp. nov., isolated from a sand dune.</title>
        <authorList>
            <person name="Park S."/>
            <person name="Yoon J.-H."/>
        </authorList>
    </citation>
    <scope>NUCLEOTIDE SEQUENCE</scope>
    <source>
        <strain evidence="1">BSSL-BM10</strain>
    </source>
</reference>
<sequence length="45" mass="4693">MNMEITGEQLRADIDPGRTGDKVFHSDLAAAPLGTDAELGGAFGF</sequence>
<comment type="caution">
    <text evidence="1">The sequence shown here is derived from an EMBL/GenBank/DDBJ whole genome shotgun (WGS) entry which is preliminary data.</text>
</comment>
<accession>A0A942E5B5</accession>
<gene>
    <name evidence="1" type="ORF">KD146_07165</name>
</gene>
<keyword evidence="2" id="KW-1185">Reference proteome</keyword>
<protein>
    <submittedName>
        <fullName evidence="1">Uncharacterized protein</fullName>
    </submittedName>
</protein>
<proteinExistence type="predicted"/>
<dbReference type="RefSeq" id="WP_212658022.1">
    <property type="nucleotide sequence ID" value="NZ_JAGXTP010000001.1"/>
</dbReference>
<evidence type="ECO:0000313" key="1">
    <source>
        <dbReference type="EMBL" id="MBS3848478.1"/>
    </source>
</evidence>
<evidence type="ECO:0000313" key="2">
    <source>
        <dbReference type="Proteomes" id="UP000678281"/>
    </source>
</evidence>